<organism evidence="5 6">
    <name type="scientific">Trichoplusia ni</name>
    <name type="common">Cabbage looper</name>
    <dbReference type="NCBI Taxonomy" id="7111"/>
    <lineage>
        <taxon>Eukaryota</taxon>
        <taxon>Metazoa</taxon>
        <taxon>Ecdysozoa</taxon>
        <taxon>Arthropoda</taxon>
        <taxon>Hexapoda</taxon>
        <taxon>Insecta</taxon>
        <taxon>Pterygota</taxon>
        <taxon>Neoptera</taxon>
        <taxon>Endopterygota</taxon>
        <taxon>Lepidoptera</taxon>
        <taxon>Glossata</taxon>
        <taxon>Ditrysia</taxon>
        <taxon>Noctuoidea</taxon>
        <taxon>Noctuidae</taxon>
        <taxon>Plusiinae</taxon>
        <taxon>Trichoplusia</taxon>
    </lineage>
</organism>
<keyword evidence="1 3" id="KW-0193">Cuticle</keyword>
<dbReference type="AlphaFoldDB" id="A0A7E5VES5"/>
<keyword evidence="2 4" id="KW-0732">Signal</keyword>
<sequence>MIHKIAILSGLVLSATCMVLHQPQQLLLGLQYHDEPNYNFAYEVNDAHTGDIKSQHESRRGETVLGQYSLLQPDGVRRTVDYRSDDHTGFQATVNNNGRPVNQYAQNGNNDVTRHPNLGAPSYQGWPTPSVPHPTQAAAPIAISRSSFTQTFSHGSSSHNPWA</sequence>
<reference evidence="6" key="1">
    <citation type="submission" date="2025-08" db="UniProtKB">
        <authorList>
            <consortium name="RefSeq"/>
        </authorList>
    </citation>
    <scope>IDENTIFICATION</scope>
</reference>
<evidence type="ECO:0000256" key="3">
    <source>
        <dbReference type="PROSITE-ProRule" id="PRU00497"/>
    </source>
</evidence>
<dbReference type="CTD" id="100379406"/>
<dbReference type="PANTHER" id="PTHR12236">
    <property type="entry name" value="STRUCTURAL CONTITUENT OF CUTICLE"/>
    <property type="match status" value="1"/>
</dbReference>
<proteinExistence type="predicted"/>
<evidence type="ECO:0000313" key="6">
    <source>
        <dbReference type="RefSeq" id="XP_026726765.1"/>
    </source>
</evidence>
<dbReference type="Proteomes" id="UP000322000">
    <property type="component" value="Chromosome 4"/>
</dbReference>
<dbReference type="GO" id="GO:0042302">
    <property type="term" value="F:structural constituent of cuticle"/>
    <property type="evidence" value="ECO:0007669"/>
    <property type="project" value="UniProtKB-UniRule"/>
</dbReference>
<dbReference type="InterPro" id="IPR000618">
    <property type="entry name" value="Insect_cuticle"/>
</dbReference>
<dbReference type="KEGG" id="tnl:113493142"/>
<dbReference type="PROSITE" id="PS51155">
    <property type="entry name" value="CHIT_BIND_RR_2"/>
    <property type="match status" value="1"/>
</dbReference>
<dbReference type="InterPro" id="IPR051217">
    <property type="entry name" value="Insect_Cuticle_Struc_Prot"/>
</dbReference>
<evidence type="ECO:0000256" key="4">
    <source>
        <dbReference type="SAM" id="SignalP"/>
    </source>
</evidence>
<feature type="chain" id="PRO_5029018479" evidence="4">
    <location>
        <begin position="18"/>
        <end position="163"/>
    </location>
</feature>
<dbReference type="GeneID" id="113493142"/>
<feature type="signal peptide" evidence="4">
    <location>
        <begin position="1"/>
        <end position="17"/>
    </location>
</feature>
<dbReference type="RefSeq" id="XP_026726765.1">
    <property type="nucleotide sequence ID" value="XM_026870964.1"/>
</dbReference>
<name>A0A7E5VES5_TRINI</name>
<evidence type="ECO:0000256" key="1">
    <source>
        <dbReference type="ARBA" id="ARBA00022460"/>
    </source>
</evidence>
<dbReference type="Pfam" id="PF00379">
    <property type="entry name" value="Chitin_bind_4"/>
    <property type="match status" value="1"/>
</dbReference>
<dbReference type="InParanoid" id="A0A7E5VES5"/>
<evidence type="ECO:0000256" key="2">
    <source>
        <dbReference type="ARBA" id="ARBA00022729"/>
    </source>
</evidence>
<keyword evidence="5" id="KW-1185">Reference proteome</keyword>
<gene>
    <name evidence="6" type="primary">LOC113493142</name>
</gene>
<protein>
    <submittedName>
        <fullName evidence="6">Cuticle protein 18.6-like</fullName>
    </submittedName>
</protein>
<dbReference type="PRINTS" id="PR00947">
    <property type="entry name" value="CUTICLE"/>
</dbReference>
<evidence type="ECO:0000313" key="5">
    <source>
        <dbReference type="Proteomes" id="UP000322000"/>
    </source>
</evidence>
<accession>A0A7E5VES5</accession>
<dbReference type="PANTHER" id="PTHR12236:SF75">
    <property type="entry name" value="CUTICULAR PROTEIN 62BB, ISOFORM A"/>
    <property type="match status" value="1"/>
</dbReference>
<dbReference type="GO" id="GO:0005615">
    <property type="term" value="C:extracellular space"/>
    <property type="evidence" value="ECO:0007669"/>
    <property type="project" value="TreeGrafter"/>
</dbReference>
<dbReference type="GO" id="GO:0031012">
    <property type="term" value="C:extracellular matrix"/>
    <property type="evidence" value="ECO:0007669"/>
    <property type="project" value="TreeGrafter"/>
</dbReference>
<dbReference type="OrthoDB" id="7423444at2759"/>